<feature type="compositionally biased region" description="Acidic residues" evidence="2">
    <location>
        <begin position="452"/>
        <end position="462"/>
    </location>
</feature>
<feature type="compositionally biased region" description="Low complexity" evidence="2">
    <location>
        <begin position="463"/>
        <end position="485"/>
    </location>
</feature>
<feature type="coiled-coil region" evidence="1">
    <location>
        <begin position="312"/>
        <end position="409"/>
    </location>
</feature>
<feature type="region of interest" description="Disordered" evidence="2">
    <location>
        <begin position="1"/>
        <end position="41"/>
    </location>
</feature>
<sequence length="511" mass="58630">MENSRHSSMRKSIDIPRASMISSESEIGEENTPPYTKPSRKNTALLEVVSKPHLSEQDLLCDNLLLAEDETRTENCLELPQVQKSKSLVPFSESHLEKDGRKSPGVSERPFKISKLLQDRIRVLENEVQKHLTEVNEVIQQSETERTRERAVSFSSSNLGSIKSFQSGKGGRKSANGAGLSTRRLSLQKDQETEMKPRHPGNRLPKIRSKSLTSGDTSSNFTGKKFRPRRKIIGAVNNSNQEHRGIVNMAFIEKIDDKQEADEIKTETKVISMLEMTEEVARNPQSEKVSPTPERSILKEGKTSASKQNKLIKTVNKTIQQLYKLNKDKEAENLSDLLESKLMAEKELKKAIKKEQQEEKEERIRLETKTLEKSRREAFFLRMEELGRMEEEMRETRMRERERRRAEARERRQKNIALWDERQKFTLSAKISRAFKFSYFPLLIRDSRSSTDEDDEDDEQSSSEDSGSSTSGTSDSLSGSRQSSTNTRASPTHDRKRSQVIGCEHSRRIRK</sequence>
<dbReference type="EMBL" id="CALNXI010000972">
    <property type="protein sequence ID" value="CAH3149492.1"/>
    <property type="molecule type" value="Genomic_DNA"/>
</dbReference>
<feature type="compositionally biased region" description="Basic and acidic residues" evidence="2">
    <location>
        <begin position="187"/>
        <end position="197"/>
    </location>
</feature>
<evidence type="ECO:0000256" key="1">
    <source>
        <dbReference type="SAM" id="Coils"/>
    </source>
</evidence>
<feature type="compositionally biased region" description="Polar residues" evidence="2">
    <location>
        <begin position="210"/>
        <end position="222"/>
    </location>
</feature>
<evidence type="ECO:0000313" key="3">
    <source>
        <dbReference type="EMBL" id="CAH3149492.1"/>
    </source>
</evidence>
<reference evidence="3 4" key="1">
    <citation type="submission" date="2022-05" db="EMBL/GenBank/DDBJ databases">
        <authorList>
            <consortium name="Genoscope - CEA"/>
            <person name="William W."/>
        </authorList>
    </citation>
    <scope>NUCLEOTIDE SEQUENCE [LARGE SCALE GENOMIC DNA]</scope>
</reference>
<feature type="compositionally biased region" description="Basic residues" evidence="2">
    <location>
        <begin position="198"/>
        <end position="209"/>
    </location>
</feature>
<accession>A0ABN8PRR6</accession>
<keyword evidence="1" id="KW-0175">Coiled coil</keyword>
<organism evidence="3 4">
    <name type="scientific">Porites evermanni</name>
    <dbReference type="NCBI Taxonomy" id="104178"/>
    <lineage>
        <taxon>Eukaryota</taxon>
        <taxon>Metazoa</taxon>
        <taxon>Cnidaria</taxon>
        <taxon>Anthozoa</taxon>
        <taxon>Hexacorallia</taxon>
        <taxon>Scleractinia</taxon>
        <taxon>Fungiina</taxon>
        <taxon>Poritidae</taxon>
        <taxon>Porites</taxon>
    </lineage>
</organism>
<evidence type="ECO:0000313" key="4">
    <source>
        <dbReference type="Proteomes" id="UP001159427"/>
    </source>
</evidence>
<dbReference type="Proteomes" id="UP001159427">
    <property type="component" value="Unassembled WGS sequence"/>
</dbReference>
<keyword evidence="4" id="KW-1185">Reference proteome</keyword>
<feature type="region of interest" description="Disordered" evidence="2">
    <location>
        <begin position="448"/>
        <end position="511"/>
    </location>
</feature>
<name>A0ABN8PRR6_9CNID</name>
<proteinExistence type="predicted"/>
<evidence type="ECO:0008006" key="5">
    <source>
        <dbReference type="Google" id="ProtNLM"/>
    </source>
</evidence>
<evidence type="ECO:0000256" key="2">
    <source>
        <dbReference type="SAM" id="MobiDB-lite"/>
    </source>
</evidence>
<feature type="region of interest" description="Disordered" evidence="2">
    <location>
        <begin position="162"/>
        <end position="224"/>
    </location>
</feature>
<feature type="coiled-coil region" evidence="1">
    <location>
        <begin position="114"/>
        <end position="141"/>
    </location>
</feature>
<comment type="caution">
    <text evidence="3">The sequence shown here is derived from an EMBL/GenBank/DDBJ whole genome shotgun (WGS) entry which is preliminary data.</text>
</comment>
<protein>
    <recommendedName>
        <fullName evidence="5">Pinin</fullName>
    </recommendedName>
</protein>
<gene>
    <name evidence="3" type="ORF">PEVE_00044967</name>
</gene>